<dbReference type="KEGG" id="sdn:Sden_0644"/>
<evidence type="ECO:0000313" key="3">
    <source>
        <dbReference type="Proteomes" id="UP000001982"/>
    </source>
</evidence>
<dbReference type="EMBL" id="CP000302">
    <property type="protein sequence ID" value="ABE53934.1"/>
    <property type="molecule type" value="Genomic_DNA"/>
</dbReference>
<feature type="domain" description="N-acetyltransferase" evidence="1">
    <location>
        <begin position="1"/>
        <end position="118"/>
    </location>
</feature>
<accession>Q12RJ2</accession>
<dbReference type="RefSeq" id="WP_011495099.1">
    <property type="nucleotide sequence ID" value="NC_007954.1"/>
</dbReference>
<name>Q12RJ2_SHEDO</name>
<evidence type="ECO:0000313" key="2">
    <source>
        <dbReference type="EMBL" id="ABE53934.1"/>
    </source>
</evidence>
<keyword evidence="3" id="KW-1185">Reference proteome</keyword>
<dbReference type="InterPro" id="IPR000182">
    <property type="entry name" value="GNAT_dom"/>
</dbReference>
<gene>
    <name evidence="2" type="ordered locus">Sden_0644</name>
</gene>
<sequence length="119" mass="13380">MNGFNERHTGAVYRETISSFVKDEDDKTVDGILGEIKWGWLYIEGLWIADDVRGSGLGAKLLQQLEAYALSKGVSNVRLETTSFQALDFYVKQGYTVFGQLPDMPPTFTSYFLKKQTGI</sequence>
<dbReference type="InterPro" id="IPR016181">
    <property type="entry name" value="Acyl_CoA_acyltransferase"/>
</dbReference>
<reference evidence="2 3" key="1">
    <citation type="submission" date="2006-03" db="EMBL/GenBank/DDBJ databases">
        <title>Complete sequence of Shewanella denitrificans OS217.</title>
        <authorList>
            <consortium name="US DOE Joint Genome Institute"/>
            <person name="Copeland A."/>
            <person name="Lucas S."/>
            <person name="Lapidus A."/>
            <person name="Barry K."/>
            <person name="Detter J.C."/>
            <person name="Glavina del Rio T."/>
            <person name="Hammon N."/>
            <person name="Israni S."/>
            <person name="Dalin E."/>
            <person name="Tice H."/>
            <person name="Pitluck S."/>
            <person name="Brettin T."/>
            <person name="Bruce D."/>
            <person name="Han C."/>
            <person name="Tapia R."/>
            <person name="Gilna P."/>
            <person name="Kiss H."/>
            <person name="Schmutz J."/>
            <person name="Larimer F."/>
            <person name="Land M."/>
            <person name="Hauser L."/>
            <person name="Kyrpides N."/>
            <person name="Lykidis A."/>
            <person name="Richardson P."/>
        </authorList>
    </citation>
    <scope>NUCLEOTIDE SEQUENCE [LARGE SCALE GENOMIC DNA]</scope>
    <source>
        <strain evidence="3">OS217 / ATCC BAA-1090 / DSM 15013</strain>
    </source>
</reference>
<dbReference type="Proteomes" id="UP000001982">
    <property type="component" value="Chromosome"/>
</dbReference>
<dbReference type="SUPFAM" id="SSF55729">
    <property type="entry name" value="Acyl-CoA N-acyltransferases (Nat)"/>
    <property type="match status" value="1"/>
</dbReference>
<evidence type="ECO:0000259" key="1">
    <source>
        <dbReference type="PROSITE" id="PS51186"/>
    </source>
</evidence>
<keyword evidence="2" id="KW-0808">Transferase</keyword>
<dbReference type="STRING" id="318161.Sden_0644"/>
<organism evidence="2 3">
    <name type="scientific">Shewanella denitrificans (strain OS217 / ATCC BAA-1090 / DSM 15013)</name>
    <dbReference type="NCBI Taxonomy" id="318161"/>
    <lineage>
        <taxon>Bacteria</taxon>
        <taxon>Pseudomonadati</taxon>
        <taxon>Pseudomonadota</taxon>
        <taxon>Gammaproteobacteria</taxon>
        <taxon>Alteromonadales</taxon>
        <taxon>Shewanellaceae</taxon>
        <taxon>Shewanella</taxon>
    </lineage>
</organism>
<protein>
    <submittedName>
        <fullName evidence="2">GCN5-related N-acetyltransferase</fullName>
    </submittedName>
</protein>
<dbReference type="PROSITE" id="PS51186">
    <property type="entry name" value="GNAT"/>
    <property type="match status" value="1"/>
</dbReference>
<dbReference type="Gene3D" id="3.40.630.30">
    <property type="match status" value="1"/>
</dbReference>
<dbReference type="Pfam" id="PF00583">
    <property type="entry name" value="Acetyltransf_1"/>
    <property type="match status" value="1"/>
</dbReference>
<proteinExistence type="predicted"/>
<dbReference type="eggNOG" id="COG0456">
    <property type="taxonomic scope" value="Bacteria"/>
</dbReference>
<dbReference type="HOGENOM" id="CLU_115862_3_1_6"/>
<dbReference type="CDD" id="cd04301">
    <property type="entry name" value="NAT_SF"/>
    <property type="match status" value="1"/>
</dbReference>
<dbReference type="GO" id="GO:0016747">
    <property type="term" value="F:acyltransferase activity, transferring groups other than amino-acyl groups"/>
    <property type="evidence" value="ECO:0007669"/>
    <property type="project" value="InterPro"/>
</dbReference>
<dbReference type="AlphaFoldDB" id="Q12RJ2"/>